<dbReference type="InterPro" id="IPR017598">
    <property type="entry name" value="SulphurTrfase_DndC"/>
</dbReference>
<gene>
    <name evidence="2" type="ORF">SapgrDRAFT_2293</name>
</gene>
<organism evidence="2 3">
    <name type="scientific">Saprospira grandis DSM 2844</name>
    <dbReference type="NCBI Taxonomy" id="694433"/>
    <lineage>
        <taxon>Bacteria</taxon>
        <taxon>Pseudomonadati</taxon>
        <taxon>Bacteroidota</taxon>
        <taxon>Saprospiria</taxon>
        <taxon>Saprospirales</taxon>
        <taxon>Saprospiraceae</taxon>
        <taxon>Saprospira</taxon>
    </lineage>
</organism>
<sequence>MLNVRYILEEIKDQYLIDDRPWIIGFSGGKDSSALLQFVWYAIREIPKEKLTKEIHVVCNDTLVENPTVVHWIDKNLDAIERQAIKEKLPIVVAKTTPALDDSFWVNLIGKGYPAPNRFFRWCTERLKINPTTKYIKEQVAKKGEVIILLGTRKDESSNRKKSIERYQISNNRLRRHVELNLAYIFAPIKEVTTNEIWQYLLQAPSPWNGTNRDLITLYRNGTGGDCPLVIDTTTPSCGQSRFGCWVCTVVNRDKSMEALIDNGDEHLEPLLDLRDWLVENRDKDKYRQMKLRDGRPGKGPYNIDTREYLLRRLLEAEKESGESLITSQELKAIQIIWQMDGFYNNVYETYYKVYGQTKTYEMTAKDKLLQEQQNALKDKCLQEGIDPDKMLNLVKNEKDKKLLKKRKNIIKIIDKVIESELA</sequence>
<dbReference type="RefSeq" id="WP_002659645.1">
    <property type="nucleotide sequence ID" value="NZ_JH719942.1"/>
</dbReference>
<name>J0XXX9_9BACT</name>
<dbReference type="PANTHER" id="PTHR43196">
    <property type="entry name" value="SULFATE ADENYLYLTRANSFERASE SUBUNIT 2"/>
    <property type="match status" value="1"/>
</dbReference>
<keyword evidence="2" id="KW-0808">Transferase</keyword>
<dbReference type="OrthoDB" id="9774475at2"/>
<dbReference type="InterPro" id="IPR050128">
    <property type="entry name" value="Sulfate_adenylyltrnsfr_sub2"/>
</dbReference>
<dbReference type="Proteomes" id="UP000005113">
    <property type="component" value="Unassembled WGS sequence"/>
</dbReference>
<protein>
    <submittedName>
        <fullName evidence="2">Putative sulfurtransferase DndC</fullName>
    </submittedName>
</protein>
<reference evidence="3" key="1">
    <citation type="journal article" date="2012" name="Stand. Genomic Sci.">
        <title>Permanent draft genome sequence of the gliding predator Saprospira grandis strain Sa g1 (= HR1).</title>
        <authorList>
            <person name="Mavromatis K."/>
            <person name="Chertkov O."/>
            <person name="Lapidus A."/>
            <person name="Nolan M."/>
            <person name="Lucas S."/>
            <person name="Tice H."/>
            <person name="Del Rio T.G."/>
            <person name="Cheng J.F."/>
            <person name="Han C."/>
            <person name="Tapia R."/>
            <person name="Bruce D."/>
            <person name="Goodwin L.A."/>
            <person name="Pitluck S."/>
            <person name="Huntemann M."/>
            <person name="Liolios K."/>
            <person name="Pagani I."/>
            <person name="Ivanova N."/>
            <person name="Mikhailova N."/>
            <person name="Pati A."/>
            <person name="Chen A."/>
            <person name="Palaniappan K."/>
            <person name="Land M."/>
            <person name="Brambilla E.M."/>
            <person name="Rohde M."/>
            <person name="Spring S."/>
            <person name="Goker M."/>
            <person name="Detter J.C."/>
            <person name="Bristow J."/>
            <person name="Eisen J.A."/>
            <person name="Markowitz V."/>
            <person name="Hugenholtz P."/>
            <person name="Kyrpides N.C."/>
            <person name="Klenk H.P."/>
            <person name="Woyke T."/>
        </authorList>
    </citation>
    <scope>NUCLEOTIDE SEQUENCE [LARGE SCALE GENOMIC DNA]</scope>
    <source>
        <strain evidence="3">DSM 2844</strain>
    </source>
</reference>
<evidence type="ECO:0000259" key="1">
    <source>
        <dbReference type="Pfam" id="PF01507"/>
    </source>
</evidence>
<dbReference type="NCBIfam" id="TIGR03183">
    <property type="entry name" value="DNA_S_dndC"/>
    <property type="match status" value="1"/>
</dbReference>
<dbReference type="PANTHER" id="PTHR43196:SF2">
    <property type="entry name" value="PHOSPHOADENOSINE PHOSPHOSULFATE REDUCTASE"/>
    <property type="match status" value="1"/>
</dbReference>
<dbReference type="AlphaFoldDB" id="J0XXX9"/>
<dbReference type="Gene3D" id="3.40.50.620">
    <property type="entry name" value="HUPs"/>
    <property type="match status" value="1"/>
</dbReference>
<dbReference type="HOGENOM" id="CLU_027799_2_1_10"/>
<dbReference type="EMBL" id="JH719942">
    <property type="protein sequence ID" value="EJF53966.1"/>
    <property type="molecule type" value="Genomic_DNA"/>
</dbReference>
<dbReference type="Pfam" id="PF01507">
    <property type="entry name" value="PAPS_reduct"/>
    <property type="match status" value="1"/>
</dbReference>
<evidence type="ECO:0000313" key="2">
    <source>
        <dbReference type="EMBL" id="EJF53966.1"/>
    </source>
</evidence>
<dbReference type="SUPFAM" id="SSF52402">
    <property type="entry name" value="Adenine nucleotide alpha hydrolases-like"/>
    <property type="match status" value="1"/>
</dbReference>
<dbReference type="GO" id="GO:0016740">
    <property type="term" value="F:transferase activity"/>
    <property type="evidence" value="ECO:0007669"/>
    <property type="project" value="UniProtKB-KW"/>
</dbReference>
<accession>J0XXX9</accession>
<dbReference type="InterPro" id="IPR014729">
    <property type="entry name" value="Rossmann-like_a/b/a_fold"/>
</dbReference>
<evidence type="ECO:0000313" key="3">
    <source>
        <dbReference type="Proteomes" id="UP000005113"/>
    </source>
</evidence>
<feature type="domain" description="Phosphoadenosine phosphosulphate reductase" evidence="1">
    <location>
        <begin position="24"/>
        <end position="249"/>
    </location>
</feature>
<dbReference type="InterPro" id="IPR002500">
    <property type="entry name" value="PAPS_reduct_dom"/>
</dbReference>
<proteinExistence type="predicted"/>